<organism evidence="2 3">
    <name type="scientific">Viridothelium virens</name>
    <name type="common">Speckled blister lichen</name>
    <name type="synonym">Trypethelium virens</name>
    <dbReference type="NCBI Taxonomy" id="1048519"/>
    <lineage>
        <taxon>Eukaryota</taxon>
        <taxon>Fungi</taxon>
        <taxon>Dikarya</taxon>
        <taxon>Ascomycota</taxon>
        <taxon>Pezizomycotina</taxon>
        <taxon>Dothideomycetes</taxon>
        <taxon>Dothideomycetes incertae sedis</taxon>
        <taxon>Trypetheliales</taxon>
        <taxon>Trypetheliaceae</taxon>
        <taxon>Viridothelium</taxon>
    </lineage>
</organism>
<gene>
    <name evidence="2" type="ORF">EV356DRAFT_570853</name>
</gene>
<dbReference type="Proteomes" id="UP000800092">
    <property type="component" value="Unassembled WGS sequence"/>
</dbReference>
<dbReference type="GO" id="GO:0009090">
    <property type="term" value="P:homoserine biosynthetic process"/>
    <property type="evidence" value="ECO:0007669"/>
    <property type="project" value="TreeGrafter"/>
</dbReference>
<dbReference type="GO" id="GO:0009089">
    <property type="term" value="P:lysine biosynthetic process via diaminopimelate"/>
    <property type="evidence" value="ECO:0007669"/>
    <property type="project" value="TreeGrafter"/>
</dbReference>
<evidence type="ECO:0000313" key="3">
    <source>
        <dbReference type="Proteomes" id="UP000800092"/>
    </source>
</evidence>
<accession>A0A6A6GVD6</accession>
<dbReference type="SUPFAM" id="SSF53633">
    <property type="entry name" value="Carbamate kinase-like"/>
    <property type="match status" value="1"/>
</dbReference>
<dbReference type="EMBL" id="ML991854">
    <property type="protein sequence ID" value="KAF2229762.1"/>
    <property type="molecule type" value="Genomic_DNA"/>
</dbReference>
<dbReference type="InterPro" id="IPR036393">
    <property type="entry name" value="AceGlu_kinase-like_sf"/>
</dbReference>
<dbReference type="GO" id="GO:0005829">
    <property type="term" value="C:cytosol"/>
    <property type="evidence" value="ECO:0007669"/>
    <property type="project" value="TreeGrafter"/>
</dbReference>
<keyword evidence="3" id="KW-1185">Reference proteome</keyword>
<dbReference type="AlphaFoldDB" id="A0A6A6GVD6"/>
<name>A0A6A6GVD6_VIRVR</name>
<evidence type="ECO:0000313" key="2">
    <source>
        <dbReference type="EMBL" id="KAF2229762.1"/>
    </source>
</evidence>
<dbReference type="PANTHER" id="PTHR21499">
    <property type="entry name" value="ASPARTATE KINASE"/>
    <property type="match status" value="1"/>
</dbReference>
<evidence type="ECO:0000256" key="1">
    <source>
        <dbReference type="ARBA" id="ARBA00010122"/>
    </source>
</evidence>
<protein>
    <submittedName>
        <fullName evidence="2">Uncharacterized protein</fullName>
    </submittedName>
</protein>
<dbReference type="GO" id="GO:0004072">
    <property type="term" value="F:aspartate kinase activity"/>
    <property type="evidence" value="ECO:0007669"/>
    <property type="project" value="TreeGrafter"/>
</dbReference>
<dbReference type="PANTHER" id="PTHR21499:SF59">
    <property type="entry name" value="ASPARTOKINASE"/>
    <property type="match status" value="1"/>
</dbReference>
<dbReference type="Gene3D" id="3.40.1160.10">
    <property type="entry name" value="Acetylglutamate kinase-like"/>
    <property type="match status" value="1"/>
</dbReference>
<comment type="similarity">
    <text evidence="1">Belongs to the aspartokinase family.</text>
</comment>
<proteinExistence type="inferred from homology"/>
<sequence>MPYRRSSRSDTQVTRPKPAGAVLLCMGMRDAATSPNVNGPSKSISASIMPGTRHHRMVVVCSAWSSSTKNEGIMSLLLQVRRHCLKTDLDRDMSLVQSIRTEHTSTTHDYVRNPKLTDKLIQDINQECEQTIQLLRAQKTIGHGNPNIKDKVIGTGERLACLSVFAALCDQGCKAY</sequence>
<reference evidence="2" key="1">
    <citation type="journal article" date="2020" name="Stud. Mycol.">
        <title>101 Dothideomycetes genomes: a test case for predicting lifestyles and emergence of pathogens.</title>
        <authorList>
            <person name="Haridas S."/>
            <person name="Albert R."/>
            <person name="Binder M."/>
            <person name="Bloem J."/>
            <person name="Labutti K."/>
            <person name="Salamov A."/>
            <person name="Andreopoulos B."/>
            <person name="Baker S."/>
            <person name="Barry K."/>
            <person name="Bills G."/>
            <person name="Bluhm B."/>
            <person name="Cannon C."/>
            <person name="Castanera R."/>
            <person name="Culley D."/>
            <person name="Daum C."/>
            <person name="Ezra D."/>
            <person name="Gonzalez J."/>
            <person name="Henrissat B."/>
            <person name="Kuo A."/>
            <person name="Liang C."/>
            <person name="Lipzen A."/>
            <person name="Lutzoni F."/>
            <person name="Magnuson J."/>
            <person name="Mondo S."/>
            <person name="Nolan M."/>
            <person name="Ohm R."/>
            <person name="Pangilinan J."/>
            <person name="Park H.-J."/>
            <person name="Ramirez L."/>
            <person name="Alfaro M."/>
            <person name="Sun H."/>
            <person name="Tritt A."/>
            <person name="Yoshinaga Y."/>
            <person name="Zwiers L.-H."/>
            <person name="Turgeon B."/>
            <person name="Goodwin S."/>
            <person name="Spatafora J."/>
            <person name="Crous P."/>
            <person name="Grigoriev I."/>
        </authorList>
    </citation>
    <scope>NUCLEOTIDE SEQUENCE</scope>
    <source>
        <strain evidence="2">Tuck. ex Michener</strain>
    </source>
</reference>